<dbReference type="Proteomes" id="UP000681722">
    <property type="component" value="Unassembled WGS sequence"/>
</dbReference>
<dbReference type="Proteomes" id="UP000682733">
    <property type="component" value="Unassembled WGS sequence"/>
</dbReference>
<dbReference type="Gene3D" id="3.30.60.90">
    <property type="match status" value="1"/>
</dbReference>
<dbReference type="PROSITE" id="PS50927">
    <property type="entry name" value="BULB_LECTIN"/>
    <property type="match status" value="2"/>
</dbReference>
<keyword evidence="2 4" id="KW-0863">Zinc-finger</keyword>
<evidence type="ECO:0000256" key="1">
    <source>
        <dbReference type="ARBA" id="ARBA00022723"/>
    </source>
</evidence>
<accession>A0A815RU19</accession>
<evidence type="ECO:0000313" key="7">
    <source>
        <dbReference type="EMBL" id="CAF0820191.1"/>
    </source>
</evidence>
<name>A0A815RU19_9BILA</name>
<dbReference type="EMBL" id="CAJNOQ010021111">
    <property type="protein sequence ID" value="CAF1480823.1"/>
    <property type="molecule type" value="Genomic_DNA"/>
</dbReference>
<keyword evidence="3" id="KW-0862">Zinc</keyword>
<reference evidence="8" key="1">
    <citation type="submission" date="2021-02" db="EMBL/GenBank/DDBJ databases">
        <authorList>
            <person name="Nowell W R."/>
        </authorList>
    </citation>
    <scope>NUCLEOTIDE SEQUENCE</scope>
</reference>
<dbReference type="InterPro" id="IPR036426">
    <property type="entry name" value="Bulb-type_lectin_dom_sf"/>
</dbReference>
<evidence type="ECO:0000256" key="4">
    <source>
        <dbReference type="PROSITE-ProRule" id="PRU00228"/>
    </source>
</evidence>
<evidence type="ECO:0000313" key="10">
    <source>
        <dbReference type="EMBL" id="CAF4345898.1"/>
    </source>
</evidence>
<dbReference type="Pfam" id="PF00569">
    <property type="entry name" value="ZZ"/>
    <property type="match status" value="1"/>
</dbReference>
<protein>
    <recommendedName>
        <fullName evidence="12">Bulb-type lectin domain-containing protein</fullName>
    </recommendedName>
</protein>
<dbReference type="GO" id="GO:0008270">
    <property type="term" value="F:zinc ion binding"/>
    <property type="evidence" value="ECO:0007669"/>
    <property type="project" value="UniProtKB-KW"/>
</dbReference>
<dbReference type="SUPFAM" id="SSF57850">
    <property type="entry name" value="RING/U-box"/>
    <property type="match status" value="1"/>
</dbReference>
<evidence type="ECO:0000256" key="2">
    <source>
        <dbReference type="ARBA" id="ARBA00022771"/>
    </source>
</evidence>
<evidence type="ECO:0000256" key="3">
    <source>
        <dbReference type="ARBA" id="ARBA00022833"/>
    </source>
</evidence>
<dbReference type="InterPro" id="IPR000433">
    <property type="entry name" value="Znf_ZZ"/>
</dbReference>
<dbReference type="InterPro" id="IPR043145">
    <property type="entry name" value="Znf_ZZ_sf"/>
</dbReference>
<evidence type="ECO:0000259" key="6">
    <source>
        <dbReference type="PROSITE" id="PS50927"/>
    </source>
</evidence>
<organism evidence="8 11">
    <name type="scientific">Didymodactylos carnosus</name>
    <dbReference type="NCBI Taxonomy" id="1234261"/>
    <lineage>
        <taxon>Eukaryota</taxon>
        <taxon>Metazoa</taxon>
        <taxon>Spiralia</taxon>
        <taxon>Gnathifera</taxon>
        <taxon>Rotifera</taxon>
        <taxon>Eurotatoria</taxon>
        <taxon>Bdelloidea</taxon>
        <taxon>Philodinida</taxon>
        <taxon>Philodinidae</taxon>
        <taxon>Didymodactylos</taxon>
    </lineage>
</organism>
<keyword evidence="1" id="KW-0479">Metal-binding</keyword>
<feature type="domain" description="Bulb-type lectin" evidence="6">
    <location>
        <begin position="124"/>
        <end position="233"/>
    </location>
</feature>
<dbReference type="SMART" id="SM00108">
    <property type="entry name" value="B_lectin"/>
    <property type="match status" value="2"/>
</dbReference>
<evidence type="ECO:0008006" key="12">
    <source>
        <dbReference type="Google" id="ProtNLM"/>
    </source>
</evidence>
<dbReference type="PROSITE" id="PS50135">
    <property type="entry name" value="ZF_ZZ_2"/>
    <property type="match status" value="1"/>
</dbReference>
<proteinExistence type="predicted"/>
<dbReference type="EMBL" id="CAJOBA010001598">
    <property type="protein sequence ID" value="CAF3604442.1"/>
    <property type="molecule type" value="Genomic_DNA"/>
</dbReference>
<dbReference type="SUPFAM" id="SSF51110">
    <property type="entry name" value="alpha-D-mannose-specific plant lectins"/>
    <property type="match status" value="2"/>
</dbReference>
<evidence type="ECO:0000313" key="8">
    <source>
        <dbReference type="EMBL" id="CAF1480823.1"/>
    </source>
</evidence>
<dbReference type="Gene3D" id="2.90.10.10">
    <property type="entry name" value="Bulb-type lectin domain"/>
    <property type="match status" value="3"/>
</dbReference>
<dbReference type="Proteomes" id="UP000677228">
    <property type="component" value="Unassembled WGS sequence"/>
</dbReference>
<evidence type="ECO:0000259" key="5">
    <source>
        <dbReference type="PROSITE" id="PS50135"/>
    </source>
</evidence>
<sequence length="314" mass="35433">MTNTLGTDELFKEGDKLVSENGIYRTSLQVDGNLTISEGNAWDLGNLKWTTIGTKSGIGPFYLKMQHDSNLVIYDSLDKPTWASQTWNCGTPPYRLVLNDDGQLVSYDSDNQSIWTSAKAQPKPDTLRNDQILKEGNEIASLNGFYGAILKADGNLVVYQKIWSSGENENGEGPYHLKMQNDGDLCIYDSQNKCIWSSETRNKGNPPYNLVMQDEKQLCILDRDNRPTWKTLGRNSYEASPSDTSSYWTLRPPEEFIWSRISCDGCHMYPLVGLRYQCKQCVADGKATTSYDLCQACKEKGHEHELELVPQPVE</sequence>
<dbReference type="SMART" id="SM00291">
    <property type="entry name" value="ZnF_ZZ"/>
    <property type="match status" value="1"/>
</dbReference>
<keyword evidence="11" id="KW-1185">Reference proteome</keyword>
<evidence type="ECO:0000313" key="11">
    <source>
        <dbReference type="Proteomes" id="UP000663829"/>
    </source>
</evidence>
<dbReference type="OrthoDB" id="1884773at2759"/>
<feature type="domain" description="Bulb-type lectin" evidence="6">
    <location>
        <begin position="2"/>
        <end position="119"/>
    </location>
</feature>
<dbReference type="EMBL" id="CAJNOK010001598">
    <property type="protein sequence ID" value="CAF0820191.1"/>
    <property type="molecule type" value="Genomic_DNA"/>
</dbReference>
<dbReference type="EMBL" id="CAJOBC010086590">
    <property type="protein sequence ID" value="CAF4345898.1"/>
    <property type="molecule type" value="Genomic_DNA"/>
</dbReference>
<dbReference type="Proteomes" id="UP000663829">
    <property type="component" value="Unassembled WGS sequence"/>
</dbReference>
<evidence type="ECO:0000313" key="9">
    <source>
        <dbReference type="EMBL" id="CAF3604442.1"/>
    </source>
</evidence>
<comment type="caution">
    <text evidence="8">The sequence shown here is derived from an EMBL/GenBank/DDBJ whole genome shotgun (WGS) entry which is preliminary data.</text>
</comment>
<feature type="domain" description="ZZ-type" evidence="5">
    <location>
        <begin position="258"/>
        <end position="314"/>
    </location>
</feature>
<dbReference type="InterPro" id="IPR001480">
    <property type="entry name" value="Bulb-type_lectin_dom"/>
</dbReference>
<gene>
    <name evidence="8" type="ORF">GPM918_LOCUS35832</name>
    <name evidence="7" type="ORF">OVA965_LOCUS5605</name>
    <name evidence="10" type="ORF">SRO942_LOCUS36556</name>
    <name evidence="9" type="ORF">TMI583_LOCUS5602</name>
</gene>
<dbReference type="AlphaFoldDB" id="A0A815RU19"/>